<reference evidence="2 3" key="1">
    <citation type="submission" date="2018-09" db="EMBL/GenBank/DDBJ databases">
        <title>Cohnella cavernae sp. nov., isolated from a karst cave.</title>
        <authorList>
            <person name="Zhu H."/>
        </authorList>
    </citation>
    <scope>NUCLEOTIDE SEQUENCE [LARGE SCALE GENOMIC DNA]</scope>
    <source>
        <strain evidence="2 3">K2E09-144</strain>
    </source>
</reference>
<dbReference type="Proteomes" id="UP000266340">
    <property type="component" value="Unassembled WGS sequence"/>
</dbReference>
<sequence>MRFILLHELQHWKTRDSCLHLAANLVQHVHWFNPLVHTASKRNRRQSRGCHVQAMPCSVLNTRYPLSYGPHAIPQAVHLCLASSPGDERAIGLFQF</sequence>
<comment type="caution">
    <text evidence="2">The sequence shown here is derived from an EMBL/GenBank/DDBJ whole genome shotgun (WGS) entry which is preliminary data.</text>
</comment>
<protein>
    <recommendedName>
        <fullName evidence="1">Peptidase M56 domain-containing protein</fullName>
    </recommendedName>
</protein>
<dbReference type="InterPro" id="IPR008756">
    <property type="entry name" value="Peptidase_M56"/>
</dbReference>
<evidence type="ECO:0000313" key="2">
    <source>
        <dbReference type="EMBL" id="RIE02451.1"/>
    </source>
</evidence>
<dbReference type="EMBL" id="QXJM01000039">
    <property type="protein sequence ID" value="RIE02451.1"/>
    <property type="molecule type" value="Genomic_DNA"/>
</dbReference>
<dbReference type="Pfam" id="PF05569">
    <property type="entry name" value="Peptidase_M56"/>
    <property type="match status" value="1"/>
</dbReference>
<dbReference type="AlphaFoldDB" id="A0A398CT05"/>
<gene>
    <name evidence="2" type="ORF">D3H35_17255</name>
</gene>
<evidence type="ECO:0000313" key="3">
    <source>
        <dbReference type="Proteomes" id="UP000266340"/>
    </source>
</evidence>
<proteinExistence type="predicted"/>
<feature type="domain" description="Peptidase M56" evidence="1">
    <location>
        <begin position="3"/>
        <end position="45"/>
    </location>
</feature>
<keyword evidence="3" id="KW-1185">Reference proteome</keyword>
<evidence type="ECO:0000259" key="1">
    <source>
        <dbReference type="Pfam" id="PF05569"/>
    </source>
</evidence>
<organism evidence="2 3">
    <name type="scientific">Cohnella faecalis</name>
    <dbReference type="NCBI Taxonomy" id="2315694"/>
    <lineage>
        <taxon>Bacteria</taxon>
        <taxon>Bacillati</taxon>
        <taxon>Bacillota</taxon>
        <taxon>Bacilli</taxon>
        <taxon>Bacillales</taxon>
        <taxon>Paenibacillaceae</taxon>
        <taxon>Cohnella</taxon>
    </lineage>
</organism>
<accession>A0A398CT05</accession>
<name>A0A398CT05_9BACL</name>